<dbReference type="GO" id="GO:0008113">
    <property type="term" value="F:peptide-methionine (S)-S-oxide reductase activity"/>
    <property type="evidence" value="ECO:0007669"/>
    <property type="project" value="UniProtKB-EC"/>
</dbReference>
<evidence type="ECO:0000256" key="2">
    <source>
        <dbReference type="ARBA" id="ARBA00012502"/>
    </source>
</evidence>
<dbReference type="PANTHER" id="PTHR42799">
    <property type="entry name" value="MITOCHONDRIAL PEPTIDE METHIONINE SULFOXIDE REDUCTASE"/>
    <property type="match status" value="1"/>
</dbReference>
<evidence type="ECO:0000313" key="8">
    <source>
        <dbReference type="EMBL" id="CAA7402036.1"/>
    </source>
</evidence>
<evidence type="ECO:0000256" key="1">
    <source>
        <dbReference type="ARBA" id="ARBA00005591"/>
    </source>
</evidence>
<proteinExistence type="inferred from homology"/>
<dbReference type="NCBIfam" id="TIGR00401">
    <property type="entry name" value="msrA"/>
    <property type="match status" value="1"/>
</dbReference>
<dbReference type="SUPFAM" id="SSF55068">
    <property type="entry name" value="Peptide methionine sulfoxide reductase"/>
    <property type="match status" value="1"/>
</dbReference>
<dbReference type="GO" id="GO:0005737">
    <property type="term" value="C:cytoplasm"/>
    <property type="evidence" value="ECO:0007669"/>
    <property type="project" value="TreeGrafter"/>
</dbReference>
<dbReference type="EC" id="1.8.4.11" evidence="2"/>
<name>A0A7I8KXI9_SPIIN</name>
<evidence type="ECO:0000313" key="7">
    <source>
        <dbReference type="EMBL" id="CAA2625976.1"/>
    </source>
</evidence>
<dbReference type="PANTHER" id="PTHR42799:SF26">
    <property type="entry name" value="PEPTIDE-METHIONINE (S)-S-OXIDE REDUCTASE"/>
    <property type="match status" value="1"/>
</dbReference>
<comment type="similarity">
    <text evidence="1">Belongs to the MsrA Met sulfoxide reductase family.</text>
</comment>
<dbReference type="InterPro" id="IPR002569">
    <property type="entry name" value="Met_Sox_Rdtase_MsrA_dom"/>
</dbReference>
<dbReference type="Gene3D" id="3.30.1060.10">
    <property type="entry name" value="Peptide methionine sulphoxide reductase MsrA"/>
    <property type="match status" value="1"/>
</dbReference>
<dbReference type="Pfam" id="PF01625">
    <property type="entry name" value="PMSR"/>
    <property type="match status" value="1"/>
</dbReference>
<dbReference type="HAMAP" id="MF_01401">
    <property type="entry name" value="MsrA"/>
    <property type="match status" value="1"/>
</dbReference>
<dbReference type="EMBL" id="LR746272">
    <property type="protein sequence ID" value="CAA7402036.1"/>
    <property type="molecule type" value="Genomic_DNA"/>
</dbReference>
<dbReference type="OrthoDB" id="77405at2759"/>
<evidence type="ECO:0000256" key="4">
    <source>
        <dbReference type="ARBA" id="ARBA00030273"/>
    </source>
</evidence>
<keyword evidence="3" id="KW-0560">Oxidoreductase</keyword>
<dbReference type="InterPro" id="IPR036509">
    <property type="entry name" value="Met_Sox_Rdtase_MsrA_sf"/>
</dbReference>
<evidence type="ECO:0000259" key="6">
    <source>
        <dbReference type="Pfam" id="PF01625"/>
    </source>
</evidence>
<gene>
    <name evidence="7" type="ORF">SI7747_09011696</name>
    <name evidence="8" type="ORF">SI8410_09012714</name>
</gene>
<dbReference type="InterPro" id="IPR050162">
    <property type="entry name" value="MsrA_MetSO_reductase"/>
</dbReference>
<reference evidence="8" key="1">
    <citation type="submission" date="2020-02" db="EMBL/GenBank/DDBJ databases">
        <authorList>
            <person name="Scholz U."/>
            <person name="Mascher M."/>
            <person name="Fiebig A."/>
        </authorList>
    </citation>
    <scope>NUCLEOTIDE SEQUENCE</scope>
</reference>
<dbReference type="Proteomes" id="UP000663760">
    <property type="component" value="Chromosome 9"/>
</dbReference>
<accession>A0A7I8KXI9</accession>
<feature type="domain" description="Peptide methionine sulphoxide reductase MsrA" evidence="6">
    <location>
        <begin position="44"/>
        <end position="191"/>
    </location>
</feature>
<dbReference type="GO" id="GO:0034599">
    <property type="term" value="P:cellular response to oxidative stress"/>
    <property type="evidence" value="ECO:0007669"/>
    <property type="project" value="TreeGrafter"/>
</dbReference>
<dbReference type="AlphaFoldDB" id="A0A7I8KXI9"/>
<sequence length="269" mass="30525">MYKLLPKLRVEDSDDNCRLLAAKWPSSGGGADSVASPPLEFLGEAIFAADSFWGLEAAYGRLDGVVRTAVGYYGGSLKNPNYREISEGHTGHTEAVKVVYDKRRVSYGLLCRVFWESHDSTNKDYLRFGAGTHFRSAIFYRSEEERKWAQESKVRWQLKLNRRIVTKILLCGSSEFYLAESHHQKYYLQKNYLPLCESLGLRSTKQLAESHLACKLNGILADDGKDTDEGELRRLMVGCQLPSQAKTALENILRELKENRRGEWVTFSG</sequence>
<evidence type="ECO:0000256" key="3">
    <source>
        <dbReference type="ARBA" id="ARBA00023002"/>
    </source>
</evidence>
<organism evidence="8 9">
    <name type="scientific">Spirodela intermedia</name>
    <name type="common">Intermediate duckweed</name>
    <dbReference type="NCBI Taxonomy" id="51605"/>
    <lineage>
        <taxon>Eukaryota</taxon>
        <taxon>Viridiplantae</taxon>
        <taxon>Streptophyta</taxon>
        <taxon>Embryophyta</taxon>
        <taxon>Tracheophyta</taxon>
        <taxon>Spermatophyta</taxon>
        <taxon>Magnoliopsida</taxon>
        <taxon>Liliopsida</taxon>
        <taxon>Araceae</taxon>
        <taxon>Lemnoideae</taxon>
        <taxon>Spirodela</taxon>
    </lineage>
</organism>
<evidence type="ECO:0000256" key="5">
    <source>
        <dbReference type="ARBA" id="ARBA00030643"/>
    </source>
</evidence>
<keyword evidence="9" id="KW-1185">Reference proteome</keyword>
<dbReference type="EMBL" id="LR743596">
    <property type="protein sequence ID" value="CAA2625976.1"/>
    <property type="molecule type" value="Genomic_DNA"/>
</dbReference>
<evidence type="ECO:0000313" key="9">
    <source>
        <dbReference type="Proteomes" id="UP000663760"/>
    </source>
</evidence>
<protein>
    <recommendedName>
        <fullName evidence="2">peptide-methionine (S)-S-oxide reductase</fullName>
        <ecNumber evidence="2">1.8.4.11</ecNumber>
    </recommendedName>
    <alternativeName>
        <fullName evidence="5">Peptide-methionine (S)-S-oxide reductase</fullName>
    </alternativeName>
    <alternativeName>
        <fullName evidence="4">Protein-methionine-S-oxide reductase</fullName>
    </alternativeName>
</protein>